<dbReference type="GeneID" id="6074054"/>
<dbReference type="EMBL" id="DS547096">
    <property type="protein sequence ID" value="EDR11081.1"/>
    <property type="molecule type" value="Genomic_DNA"/>
</dbReference>
<reference evidence="1 2" key="1">
    <citation type="journal article" date="2008" name="Nature">
        <title>The genome of Laccaria bicolor provides insights into mycorrhizal symbiosis.</title>
        <authorList>
            <person name="Martin F."/>
            <person name="Aerts A."/>
            <person name="Ahren D."/>
            <person name="Brun A."/>
            <person name="Danchin E.G.J."/>
            <person name="Duchaussoy F."/>
            <person name="Gibon J."/>
            <person name="Kohler A."/>
            <person name="Lindquist E."/>
            <person name="Pereda V."/>
            <person name="Salamov A."/>
            <person name="Shapiro H.J."/>
            <person name="Wuyts J."/>
            <person name="Blaudez D."/>
            <person name="Buee M."/>
            <person name="Brokstein P."/>
            <person name="Canbaeck B."/>
            <person name="Cohen D."/>
            <person name="Courty P.E."/>
            <person name="Coutinho P.M."/>
            <person name="Delaruelle C."/>
            <person name="Detter J.C."/>
            <person name="Deveau A."/>
            <person name="DiFazio S."/>
            <person name="Duplessis S."/>
            <person name="Fraissinet-Tachet L."/>
            <person name="Lucic E."/>
            <person name="Frey-Klett P."/>
            <person name="Fourrey C."/>
            <person name="Feussner I."/>
            <person name="Gay G."/>
            <person name="Grimwood J."/>
            <person name="Hoegger P.J."/>
            <person name="Jain P."/>
            <person name="Kilaru S."/>
            <person name="Labbe J."/>
            <person name="Lin Y.C."/>
            <person name="Legue V."/>
            <person name="Le Tacon F."/>
            <person name="Marmeisse R."/>
            <person name="Melayah D."/>
            <person name="Montanini B."/>
            <person name="Muratet M."/>
            <person name="Nehls U."/>
            <person name="Niculita-Hirzel H."/>
            <person name="Oudot-Le Secq M.P."/>
            <person name="Peter M."/>
            <person name="Quesneville H."/>
            <person name="Rajashekar B."/>
            <person name="Reich M."/>
            <person name="Rouhier N."/>
            <person name="Schmutz J."/>
            <person name="Yin T."/>
            <person name="Chalot M."/>
            <person name="Henrissat B."/>
            <person name="Kuees U."/>
            <person name="Lucas S."/>
            <person name="Van de Peer Y."/>
            <person name="Podila G.K."/>
            <person name="Polle A."/>
            <person name="Pukkila P.J."/>
            <person name="Richardson P.M."/>
            <person name="Rouze P."/>
            <person name="Sanders I.R."/>
            <person name="Stajich J.E."/>
            <person name="Tunlid A."/>
            <person name="Tuskan G."/>
            <person name="Grigoriev I.V."/>
        </authorList>
    </citation>
    <scope>NUCLEOTIDE SEQUENCE [LARGE SCALE GENOMIC DNA]</scope>
    <source>
        <strain evidence="2">S238N-H82 / ATCC MYA-4686</strain>
    </source>
</reference>
<proteinExistence type="predicted"/>
<organism evidence="2">
    <name type="scientific">Laccaria bicolor (strain S238N-H82 / ATCC MYA-4686)</name>
    <name type="common">Bicoloured deceiver</name>
    <name type="synonym">Laccaria laccata var. bicolor</name>
    <dbReference type="NCBI Taxonomy" id="486041"/>
    <lineage>
        <taxon>Eukaryota</taxon>
        <taxon>Fungi</taxon>
        <taxon>Dikarya</taxon>
        <taxon>Basidiomycota</taxon>
        <taxon>Agaricomycotina</taxon>
        <taxon>Agaricomycetes</taxon>
        <taxon>Agaricomycetidae</taxon>
        <taxon>Agaricales</taxon>
        <taxon>Agaricineae</taxon>
        <taxon>Hydnangiaceae</taxon>
        <taxon>Laccaria</taxon>
    </lineage>
</organism>
<dbReference type="InParanoid" id="B0D2D3"/>
<dbReference type="HOGENOM" id="CLU_2498240_0_0_1"/>
<evidence type="ECO:0000313" key="1">
    <source>
        <dbReference type="EMBL" id="EDR11081.1"/>
    </source>
</evidence>
<name>B0D2D3_LACBS</name>
<evidence type="ECO:0000313" key="2">
    <source>
        <dbReference type="Proteomes" id="UP000001194"/>
    </source>
</evidence>
<dbReference type="Proteomes" id="UP000001194">
    <property type="component" value="Unassembled WGS sequence"/>
</dbReference>
<dbReference type="AlphaFoldDB" id="B0D2D3"/>
<gene>
    <name evidence="1" type="ORF">LACBIDRAFT_315432</name>
</gene>
<sequence length="86" mass="9930">MNQGPQDSAMYHVLRSATLMFPRLPCISLLGQRLHRTKAERQFCRRALVPVKAINRHLKIPPVDPLPSLSPDKRCTYYLMMVHCSK</sequence>
<dbReference type="RefSeq" id="XP_001878382.1">
    <property type="nucleotide sequence ID" value="XM_001878347.1"/>
</dbReference>
<accession>B0D2D3</accession>
<protein>
    <submittedName>
        <fullName evidence="1">Predicted protein</fullName>
    </submittedName>
</protein>
<dbReference type="KEGG" id="lbc:LACBIDRAFT_315432"/>
<keyword evidence="2" id="KW-1185">Reference proteome</keyword>